<evidence type="ECO:0000256" key="1">
    <source>
        <dbReference type="SAM" id="MobiDB-lite"/>
    </source>
</evidence>
<evidence type="ECO:0000313" key="3">
    <source>
        <dbReference type="Proteomes" id="UP000598174"/>
    </source>
</evidence>
<evidence type="ECO:0000313" key="2">
    <source>
        <dbReference type="EMBL" id="GIE08658.1"/>
    </source>
</evidence>
<organism evidence="2 3">
    <name type="scientific">Paractinoplanes ferrugineus</name>
    <dbReference type="NCBI Taxonomy" id="113564"/>
    <lineage>
        <taxon>Bacteria</taxon>
        <taxon>Bacillati</taxon>
        <taxon>Actinomycetota</taxon>
        <taxon>Actinomycetes</taxon>
        <taxon>Micromonosporales</taxon>
        <taxon>Micromonosporaceae</taxon>
        <taxon>Paractinoplanes</taxon>
    </lineage>
</organism>
<keyword evidence="3" id="KW-1185">Reference proteome</keyword>
<gene>
    <name evidence="2" type="ORF">Afe05nite_04980</name>
</gene>
<sequence>MIATSCSSSESSFESPSRSRACAAAQAPAGVEVEREITIRLDERNRPEPDFLVTTGPQSYVPTGIHRHDRRATVPCPIRLDLDGWFPVPVIEPGHQRRQQWS</sequence>
<dbReference type="EMBL" id="BOMM01000002">
    <property type="protein sequence ID" value="GIE08658.1"/>
    <property type="molecule type" value="Genomic_DNA"/>
</dbReference>
<dbReference type="Proteomes" id="UP000598174">
    <property type="component" value="Unassembled WGS sequence"/>
</dbReference>
<feature type="region of interest" description="Disordered" evidence="1">
    <location>
        <begin position="1"/>
        <end position="27"/>
    </location>
</feature>
<feature type="region of interest" description="Disordered" evidence="1">
    <location>
        <begin position="44"/>
        <end position="66"/>
    </location>
</feature>
<dbReference type="RefSeq" id="WP_203815292.1">
    <property type="nucleotide sequence ID" value="NZ_BAAABP010000014.1"/>
</dbReference>
<accession>A0A919MAG0</accession>
<protein>
    <submittedName>
        <fullName evidence="2">Uncharacterized protein</fullName>
    </submittedName>
</protein>
<dbReference type="AlphaFoldDB" id="A0A919MAG0"/>
<reference evidence="2" key="1">
    <citation type="submission" date="2021-01" db="EMBL/GenBank/DDBJ databases">
        <title>Whole genome shotgun sequence of Actinoplanes ferrugineus NBRC 15555.</title>
        <authorList>
            <person name="Komaki H."/>
            <person name="Tamura T."/>
        </authorList>
    </citation>
    <scope>NUCLEOTIDE SEQUENCE</scope>
    <source>
        <strain evidence="2">NBRC 15555</strain>
    </source>
</reference>
<comment type="caution">
    <text evidence="2">The sequence shown here is derived from an EMBL/GenBank/DDBJ whole genome shotgun (WGS) entry which is preliminary data.</text>
</comment>
<proteinExistence type="predicted"/>
<name>A0A919MAG0_9ACTN</name>